<dbReference type="PANTHER" id="PTHR36852:SF1">
    <property type="entry name" value="PROTEIN GVPL 2"/>
    <property type="match status" value="1"/>
</dbReference>
<dbReference type="Proteomes" id="UP001232992">
    <property type="component" value="Unassembled WGS sequence"/>
</dbReference>
<accession>A0ABT7BXY2</accession>
<dbReference type="EMBL" id="JAQOSQ010000012">
    <property type="protein sequence ID" value="MDJ1184048.1"/>
    <property type="molecule type" value="Genomic_DNA"/>
</dbReference>
<dbReference type="InterPro" id="IPR009430">
    <property type="entry name" value="GvpL/GvpF"/>
</dbReference>
<dbReference type="RefSeq" id="WP_283758701.1">
    <property type="nucleotide sequence ID" value="NZ_JAQOSQ010000012.1"/>
</dbReference>
<proteinExistence type="inferred from homology"/>
<sequence length="231" mass="27147">MYTYALIETPTTPLTLPVGLVGELELISIGEITAIAEPQISLQKMELLVQDDELLQQAYVRYGQAICDLFRQTTIVPLRFYHCFADRAALQQHLNIHKSSYRQMLKRLEGKGEYLLKFLPKDCLFPEAEKETLKKGKDYFLAKKKRYQMQQDYREQQQQDWQAIGDRILAEYPNAIVSNPSEDKREIYLLGDRDRESFLSQQLQIWKEECNTWHITLSEAIPPYDFLDFDL</sequence>
<name>A0ABT7BXY2_9CYAN</name>
<reference evidence="4 5" key="1">
    <citation type="submission" date="2023-01" db="EMBL/GenBank/DDBJ databases">
        <title>Novel diversity within Roseofilum (Cyanobacteria; Desertifilaceae) from marine benthic mats with descriptions of four novel species.</title>
        <authorList>
            <person name="Wang Y."/>
            <person name="Berthold D.E."/>
            <person name="Hu J."/>
            <person name="Lefler F.W."/>
            <person name="Laughinghouse H.D. IV."/>
        </authorList>
    </citation>
    <scope>NUCLEOTIDE SEQUENCE [LARGE SCALE GENOMIC DNA]</scope>
    <source>
        <strain evidence="4 5">BLCC-M143</strain>
    </source>
</reference>
<evidence type="ECO:0000256" key="2">
    <source>
        <dbReference type="ARBA" id="ARBA00035108"/>
    </source>
</evidence>
<keyword evidence="5" id="KW-1185">Reference proteome</keyword>
<dbReference type="Pfam" id="PF06386">
    <property type="entry name" value="GvpL_GvpF"/>
    <property type="match status" value="1"/>
</dbReference>
<organism evidence="4 5">
    <name type="scientific">Roseofilum casamattae BLCC-M143</name>
    <dbReference type="NCBI Taxonomy" id="3022442"/>
    <lineage>
        <taxon>Bacteria</taxon>
        <taxon>Bacillati</taxon>
        <taxon>Cyanobacteriota</taxon>
        <taxon>Cyanophyceae</taxon>
        <taxon>Desertifilales</taxon>
        <taxon>Desertifilaceae</taxon>
        <taxon>Roseofilum</taxon>
        <taxon>Roseofilum casamattae</taxon>
    </lineage>
</organism>
<dbReference type="PANTHER" id="PTHR36852">
    <property type="entry name" value="PROTEIN GVPL 2"/>
    <property type="match status" value="1"/>
</dbReference>
<evidence type="ECO:0000256" key="1">
    <source>
        <dbReference type="ARBA" id="ARBA00022987"/>
    </source>
</evidence>
<gene>
    <name evidence="4" type="ORF">PMH09_12710</name>
</gene>
<evidence type="ECO:0000256" key="3">
    <source>
        <dbReference type="ARBA" id="ARBA00035643"/>
    </source>
</evidence>
<evidence type="ECO:0000313" key="4">
    <source>
        <dbReference type="EMBL" id="MDJ1184048.1"/>
    </source>
</evidence>
<evidence type="ECO:0000313" key="5">
    <source>
        <dbReference type="Proteomes" id="UP001232992"/>
    </source>
</evidence>
<keyword evidence="1" id="KW-0304">Gas vesicle</keyword>
<protein>
    <submittedName>
        <fullName evidence="4">GvpL/GvpF family gas vesicle protein</fullName>
    </submittedName>
</protein>
<comment type="caution">
    <text evidence="4">The sequence shown here is derived from an EMBL/GenBank/DDBJ whole genome shotgun (WGS) entry which is preliminary data.</text>
</comment>
<comment type="similarity">
    <text evidence="3">Belongs to the gas vesicle GvpF/GvpL family.</text>
</comment>
<comment type="subcellular location">
    <subcellularLocation>
        <location evidence="2">Gas vesicle</location>
    </subcellularLocation>
</comment>